<accession>A0ABW0SE97</accession>
<feature type="domain" description="Bacterial sugar transferase" evidence="4">
    <location>
        <begin position="264"/>
        <end position="457"/>
    </location>
</feature>
<feature type="transmembrane region" description="Helical" evidence="3">
    <location>
        <begin position="269"/>
        <end position="293"/>
    </location>
</feature>
<keyword evidence="3" id="KW-0472">Membrane</keyword>
<keyword evidence="3" id="KW-0812">Transmembrane</keyword>
<keyword evidence="3" id="KW-1133">Transmembrane helix</keyword>
<sequence>MTSFDSESMELTSATALALRRRPGRLGERLRASPAPAAAALAAADLSVFAATVLGLAALGWPGLDTVLALRFALLTGAFAIAQFVGAGLYPGYGLYEYEQARRRAAVVLRTLAVALGIAAVATPEWRPIAATVPVILLASLLQVAGQGAVARALHRHGFWGQRVAVVAPEGVAPAVVASLRANWRHGLIPALPAEMRARPPAMAVVAGPMPEARTVQALLRAHDTVLLLADTPDLRISGLQPARLGGRVGLVLGARAEGPGLVRRLADLLIAIPMLVLAAPIIAMAALAIRLIDPGPVLYRQEREGHDGRVVRVLKLRTMYRDAERRLEALLATDPARQAEWEAHYKLRDDPRILPKVGRFLRSSSLDELPQLFNVLGGSMSLVGPRPFPIYHLAAMDPEFRAKRRTVVPGLTGLWQVSDRSEADIARQQQLDEFYIDNQSFWFDGHILLRTVHAVFGRGGAY</sequence>
<feature type="transmembrane region" description="Helical" evidence="3">
    <location>
        <begin position="72"/>
        <end position="93"/>
    </location>
</feature>
<comment type="similarity">
    <text evidence="1">Belongs to the bacterial sugar transferase family.</text>
</comment>
<evidence type="ECO:0000313" key="6">
    <source>
        <dbReference type="Proteomes" id="UP001596056"/>
    </source>
</evidence>
<name>A0ABW0SE97_9RHOB</name>
<evidence type="ECO:0000256" key="1">
    <source>
        <dbReference type="ARBA" id="ARBA00006464"/>
    </source>
</evidence>
<dbReference type="RefSeq" id="WP_209841798.1">
    <property type="nucleotide sequence ID" value="NZ_JAGGJP010000012.1"/>
</dbReference>
<dbReference type="Pfam" id="PF02397">
    <property type="entry name" value="Bac_transf"/>
    <property type="match status" value="1"/>
</dbReference>
<feature type="transmembrane region" description="Helical" evidence="3">
    <location>
        <begin position="129"/>
        <end position="154"/>
    </location>
</feature>
<dbReference type="PANTHER" id="PTHR30576">
    <property type="entry name" value="COLANIC BIOSYNTHESIS UDP-GLUCOSE LIPID CARRIER TRANSFERASE"/>
    <property type="match status" value="1"/>
</dbReference>
<evidence type="ECO:0000256" key="2">
    <source>
        <dbReference type="ARBA" id="ARBA00023169"/>
    </source>
</evidence>
<keyword evidence="2" id="KW-0270">Exopolysaccharide synthesis</keyword>
<evidence type="ECO:0000256" key="3">
    <source>
        <dbReference type="SAM" id="Phobius"/>
    </source>
</evidence>
<protein>
    <submittedName>
        <fullName evidence="5">Sugar transferase</fullName>
    </submittedName>
</protein>
<dbReference type="Proteomes" id="UP001596056">
    <property type="component" value="Unassembled WGS sequence"/>
</dbReference>
<keyword evidence="5" id="KW-0808">Transferase</keyword>
<feature type="transmembrane region" description="Helical" evidence="3">
    <location>
        <begin position="35"/>
        <end position="60"/>
    </location>
</feature>
<dbReference type="GO" id="GO:0016740">
    <property type="term" value="F:transferase activity"/>
    <property type="evidence" value="ECO:0007669"/>
    <property type="project" value="UniProtKB-KW"/>
</dbReference>
<dbReference type="InterPro" id="IPR003362">
    <property type="entry name" value="Bact_transf"/>
</dbReference>
<evidence type="ECO:0000259" key="4">
    <source>
        <dbReference type="Pfam" id="PF02397"/>
    </source>
</evidence>
<dbReference type="PANTHER" id="PTHR30576:SF10">
    <property type="entry name" value="SLL5057 PROTEIN"/>
    <property type="match status" value="1"/>
</dbReference>
<organism evidence="5 6">
    <name type="scientific">Rubellimicrobium aerolatum</name>
    <dbReference type="NCBI Taxonomy" id="490979"/>
    <lineage>
        <taxon>Bacteria</taxon>
        <taxon>Pseudomonadati</taxon>
        <taxon>Pseudomonadota</taxon>
        <taxon>Alphaproteobacteria</taxon>
        <taxon>Rhodobacterales</taxon>
        <taxon>Roseobacteraceae</taxon>
        <taxon>Rubellimicrobium</taxon>
    </lineage>
</organism>
<reference evidence="6" key="1">
    <citation type="journal article" date="2019" name="Int. J. Syst. Evol. Microbiol.">
        <title>The Global Catalogue of Microorganisms (GCM) 10K type strain sequencing project: providing services to taxonomists for standard genome sequencing and annotation.</title>
        <authorList>
            <consortium name="The Broad Institute Genomics Platform"/>
            <consortium name="The Broad Institute Genome Sequencing Center for Infectious Disease"/>
            <person name="Wu L."/>
            <person name="Ma J."/>
        </authorList>
    </citation>
    <scope>NUCLEOTIDE SEQUENCE [LARGE SCALE GENOMIC DNA]</scope>
    <source>
        <strain evidence="6">KACC 11588</strain>
    </source>
</reference>
<gene>
    <name evidence="5" type="ORF">ACFPOC_12710</name>
</gene>
<evidence type="ECO:0000313" key="5">
    <source>
        <dbReference type="EMBL" id="MFC5567266.1"/>
    </source>
</evidence>
<comment type="caution">
    <text evidence="5">The sequence shown here is derived from an EMBL/GenBank/DDBJ whole genome shotgun (WGS) entry which is preliminary data.</text>
</comment>
<keyword evidence="6" id="KW-1185">Reference proteome</keyword>
<feature type="transmembrane region" description="Helical" evidence="3">
    <location>
        <begin position="105"/>
        <end position="123"/>
    </location>
</feature>
<dbReference type="EMBL" id="JBHSNA010000012">
    <property type="protein sequence ID" value="MFC5567266.1"/>
    <property type="molecule type" value="Genomic_DNA"/>
</dbReference>
<proteinExistence type="inferred from homology"/>